<dbReference type="Pfam" id="PF19174">
    <property type="entry name" value="DUF5856"/>
    <property type="match status" value="1"/>
</dbReference>
<dbReference type="InterPro" id="IPR043876">
    <property type="entry name" value="DUF5856"/>
</dbReference>
<accession>A0A1V0SE11</accession>
<name>A0A1V0SE11_9VIRU</name>
<evidence type="ECO:0000313" key="1">
    <source>
        <dbReference type="EMBL" id="ARF09959.1"/>
    </source>
</evidence>
<gene>
    <name evidence="1" type="ORF">Indivirus_6_25</name>
</gene>
<sequence length="123" mass="14431">MSIELLNELVQTFFKHQIIMKMFHFQTKKYGAHKASDSYLDGLLSNFDKFFEVAQGKYGTMDLKSIKIELNCIDDSTITDHLNKFISLLKEFEIRNINDTSLLNIRDEMLGNAQQLIYLLRFQ</sequence>
<dbReference type="EMBL" id="KY684090">
    <property type="protein sequence ID" value="ARF09959.1"/>
    <property type="molecule type" value="Genomic_DNA"/>
</dbReference>
<reference evidence="1" key="1">
    <citation type="journal article" date="2017" name="Science">
        <title>Giant viruses with an expanded complement of translation system components.</title>
        <authorList>
            <person name="Schulz F."/>
            <person name="Yutin N."/>
            <person name="Ivanova N.N."/>
            <person name="Ortega D.R."/>
            <person name="Lee T.K."/>
            <person name="Vierheilig J."/>
            <person name="Daims H."/>
            <person name="Horn M."/>
            <person name="Wagner M."/>
            <person name="Jensen G.J."/>
            <person name="Kyrpides N.C."/>
            <person name="Koonin E.V."/>
            <person name="Woyke T."/>
        </authorList>
    </citation>
    <scope>NUCLEOTIDE SEQUENCE</scope>
    <source>
        <strain evidence="1">ILV1</strain>
    </source>
</reference>
<protein>
    <submittedName>
        <fullName evidence="1">Uncharacterized protein</fullName>
    </submittedName>
</protein>
<proteinExistence type="predicted"/>
<organism evidence="1">
    <name type="scientific">Indivirus ILV1</name>
    <dbReference type="NCBI Taxonomy" id="1977633"/>
    <lineage>
        <taxon>Viruses</taxon>
        <taxon>Varidnaviria</taxon>
        <taxon>Bamfordvirae</taxon>
        <taxon>Nucleocytoviricota</taxon>
        <taxon>Megaviricetes</taxon>
        <taxon>Imitervirales</taxon>
        <taxon>Mimiviridae</taxon>
        <taxon>Klosneuvirinae</taxon>
        <taxon>Indivirus</taxon>
    </lineage>
</organism>